<feature type="compositionally biased region" description="Basic and acidic residues" evidence="1">
    <location>
        <begin position="353"/>
        <end position="368"/>
    </location>
</feature>
<protein>
    <submittedName>
        <fullName evidence="2">Uncharacterized protein</fullName>
    </submittedName>
</protein>
<name>A0A1B9BZX7_9PROT</name>
<feature type="compositionally biased region" description="Basic and acidic residues" evidence="1">
    <location>
        <begin position="196"/>
        <end position="291"/>
    </location>
</feature>
<sequence>MKAADHIRIEQEKLEQIRLETERRMRDERKVIRDKVEARKEAHREGRLNEDRAADDWRKNDEPKLNAQKEQVGLFQDQVKREYQQKRDQQQSDRNKEDEQRKADQQKRDDQRKEDHRAEARKNTGEETERRVKEELKNHMEKRQEKIMAGSPTGPAMTPSMINDPVRMAAAMDSAALNDDQKLILASAGYAIGEGWHNREEQKKQELMQGERKKEGDLKGRDGPDSDRYKKDSSEKSTSGDRENEQGDFHRDFHSREKAPEKTAEQKQGEAVQERDEAVSDAKENARKDNTDQQIGETGKDIKERADLESTGKVSVKDAEAMTHGKGSRERADDFFENWYAKNEDQVLADQGVSRDPKDYESEREDER</sequence>
<feature type="compositionally biased region" description="Basic and acidic residues" evidence="1">
    <location>
        <begin position="22"/>
        <end position="64"/>
    </location>
</feature>
<feature type="compositionally biased region" description="Basic and acidic residues" evidence="1">
    <location>
        <begin position="78"/>
        <end position="146"/>
    </location>
</feature>
<feature type="compositionally biased region" description="Basic and acidic residues" evidence="1">
    <location>
        <begin position="298"/>
        <end position="330"/>
    </location>
</feature>
<dbReference type="Proteomes" id="UP000093129">
    <property type="component" value="Unassembled WGS sequence"/>
</dbReference>
<gene>
    <name evidence="2" type="ORF">BBC27_08775</name>
</gene>
<dbReference type="RefSeq" id="WP_065413007.1">
    <property type="nucleotide sequence ID" value="NZ_MASQ01000073.1"/>
</dbReference>
<reference evidence="2 3" key="1">
    <citation type="submission" date="2016-07" db="EMBL/GenBank/DDBJ databases">
        <title>Draft genome of a psychrotolerant acidophile Acidithiobacillus ferrivorans strain YL15.</title>
        <authorList>
            <person name="Peng T."/>
            <person name="Ma L."/>
            <person name="Nan M."/>
            <person name="An N."/>
            <person name="Wang M."/>
            <person name="Qiu G."/>
            <person name="Zeng W."/>
        </authorList>
    </citation>
    <scope>NUCLEOTIDE SEQUENCE [LARGE SCALE GENOMIC DNA]</scope>
    <source>
        <strain evidence="2 3">YL15</strain>
    </source>
</reference>
<feature type="region of interest" description="Disordered" evidence="1">
    <location>
        <begin position="343"/>
        <end position="368"/>
    </location>
</feature>
<evidence type="ECO:0000313" key="3">
    <source>
        <dbReference type="Proteomes" id="UP000093129"/>
    </source>
</evidence>
<organism evidence="2 3">
    <name type="scientific">Acidithiobacillus ferrivorans</name>
    <dbReference type="NCBI Taxonomy" id="160808"/>
    <lineage>
        <taxon>Bacteria</taxon>
        <taxon>Pseudomonadati</taxon>
        <taxon>Pseudomonadota</taxon>
        <taxon>Acidithiobacillia</taxon>
        <taxon>Acidithiobacillales</taxon>
        <taxon>Acidithiobacillaceae</taxon>
        <taxon>Acidithiobacillus</taxon>
    </lineage>
</organism>
<feature type="region of interest" description="Disordered" evidence="1">
    <location>
        <begin position="195"/>
        <end position="330"/>
    </location>
</feature>
<accession>A0A1B9BZX7</accession>
<dbReference type="EMBL" id="MASQ01000073">
    <property type="protein sequence ID" value="OCB03277.1"/>
    <property type="molecule type" value="Genomic_DNA"/>
</dbReference>
<evidence type="ECO:0000256" key="1">
    <source>
        <dbReference type="SAM" id="MobiDB-lite"/>
    </source>
</evidence>
<comment type="caution">
    <text evidence="2">The sequence shown here is derived from an EMBL/GenBank/DDBJ whole genome shotgun (WGS) entry which is preliminary data.</text>
</comment>
<evidence type="ECO:0000313" key="2">
    <source>
        <dbReference type="EMBL" id="OCB03277.1"/>
    </source>
</evidence>
<dbReference type="AlphaFoldDB" id="A0A1B9BZX7"/>
<feature type="region of interest" description="Disordered" evidence="1">
    <location>
        <begin position="22"/>
        <end position="161"/>
    </location>
</feature>
<proteinExistence type="predicted"/>